<dbReference type="InterPro" id="IPR000834">
    <property type="entry name" value="Peptidase_M14"/>
</dbReference>
<sequence length="1278" mass="142509">MSVHTQVIVLISLFVGSCVPKSVEIESPLLHNYTHYDDLVKLFHGYEKTYPDLAKVSSIGKSSEGRELLVLQITADVGASHPERPAFKYVANMHGDEAVGRQLVVYLAEYLLTNYKKDERVTNLVNNIDIYLMPSLNPDGFEASKEGDCYSETDSVGRNTANGVDLNRDFPDQFDNQPSITDDYLYKGRQAETQAMVRWLLRKQFVLSANLHGGAIVASYPYDDIMDTKTDSGVNSPTPDDSLFRHLARVYADRNPRMRAGDACPPERFIDGITNGAFWYNVKGGMQDFNYLHSNSFEVTFELSCCKYPAAARLPSFWKENGDAMLAFMEQARTGVAGRVTDADNEAVKGAKIRVMGLNHTVVTTESGNYWRLLLPGYYQITVDADGYESPPPVSVTIPNNQTSPVLLNMTLGRRSRALQPADFVHHDYLMMESVLKTLAEQYPSITRLYSIGKSVEGRDLYVLEVTKDPGVHIPGKPEFKYVANMHGNEVIGRELLLLLAKYMCEQYTGGDQYVQRLMNTTRIHLLPSMNPDGYERSHEGDYSSLKGRANANNVDLNRNFPDQFGQTKDNAITDPETRAIMNWSLSLPFVLSANLHGGALVANYPYDGSPRRVSGQSYLSPDNDVFVHLAHLYSDKHHKMHLGLPCKDLPNEKFPDGITNGAEWYVLNGGMQDWSYLHTSDMELTLELGCFKFPPAADLPGYWRDNLPALLAFIDEVHNGVSGFVHSHIGHPLPDANITVEGIEHSVRTAKHGDYWRLLLPGTYNVTASKRGYESITERVTVPANGSVSLNFTLMADDPQHWSSAYDFRVLENIIGARYHYSAEVYGLLAELENKHPDTAQFRAGDSLHTALLHRLEVTDSLGAPEESKFRIAFISNLYASQPLGQEMLINFARHITTAYSLGEPIHKKLLQNAVLHFIPNLDPLTEKIIQQYDGTSKCVIDSMVEEFGDSLYSYITKKNINPLTNYTREKAFVRLLELEKYDLILDLSSGTEDVAAPESSTIYDKFAQMYQDNRELDSSECSELNSNVVHGSLIDAIYEKFNTPIIALGLSCCKMPAESEIAMVWRNNLQGIMKLAKLPNTGITGTIKNELGSPMRTATVSIAGSGARPASANMARYRALLPPGRHALTVSCHGYDDKVINVKIEEGVLKVKDIVLHRTNADRLAGGQFEEIAVPTDNPNLVHVTGECDMCSNEFKKRECCGCDSEYIISSAVDDAGQFEDIAVPTDNLNLVHVTAERLAGGQFEDIAVPTDNPNLVHVTGKNRYKCDMYNHEFTK</sequence>
<keyword evidence="3" id="KW-0121">Carboxypeptidase</keyword>
<dbReference type="EMBL" id="JAHIBW010000016">
    <property type="protein sequence ID" value="KAG7303223.1"/>
    <property type="molecule type" value="Genomic_DNA"/>
</dbReference>
<keyword evidence="12" id="KW-1185">Reference proteome</keyword>
<organism evidence="11 12">
    <name type="scientific">Plutella xylostella</name>
    <name type="common">Diamondback moth</name>
    <name type="synonym">Plutella maculipennis</name>
    <dbReference type="NCBI Taxonomy" id="51655"/>
    <lineage>
        <taxon>Eukaryota</taxon>
        <taxon>Metazoa</taxon>
        <taxon>Ecdysozoa</taxon>
        <taxon>Arthropoda</taxon>
        <taxon>Hexapoda</taxon>
        <taxon>Insecta</taxon>
        <taxon>Pterygota</taxon>
        <taxon>Neoptera</taxon>
        <taxon>Endopterygota</taxon>
        <taxon>Lepidoptera</taxon>
        <taxon>Glossata</taxon>
        <taxon>Ditrysia</taxon>
        <taxon>Yponomeutoidea</taxon>
        <taxon>Plutellidae</taxon>
        <taxon>Plutella</taxon>
    </lineage>
</organism>
<dbReference type="PANTHER" id="PTHR11532:SF62">
    <property type="entry name" value="CARBOXYPEPTIDASE D"/>
    <property type="match status" value="1"/>
</dbReference>
<dbReference type="InterPro" id="IPR057247">
    <property type="entry name" value="CARBOXYPEPT_ZN_2"/>
</dbReference>
<proteinExistence type="inferred from homology"/>
<dbReference type="SUPFAM" id="SSF49464">
    <property type="entry name" value="Carboxypeptidase regulatory domain-like"/>
    <property type="match status" value="3"/>
</dbReference>
<evidence type="ECO:0000256" key="9">
    <source>
        <dbReference type="SAM" id="SignalP"/>
    </source>
</evidence>
<feature type="domain" description="Peptidase M14" evidence="10">
    <location>
        <begin position="819"/>
        <end position="1081"/>
    </location>
</feature>
<name>A0ABQ7QDC1_PLUXY</name>
<keyword evidence="7" id="KW-0325">Glycoprotein</keyword>
<dbReference type="CDD" id="cd03858">
    <property type="entry name" value="M14_CP_N-E_like"/>
    <property type="match status" value="1"/>
</dbReference>
<evidence type="ECO:0000256" key="5">
    <source>
        <dbReference type="ARBA" id="ARBA00022801"/>
    </source>
</evidence>
<evidence type="ECO:0000256" key="1">
    <source>
        <dbReference type="ARBA" id="ARBA00001947"/>
    </source>
</evidence>
<feature type="domain" description="Peptidase M14" evidence="10">
    <location>
        <begin position="425"/>
        <end position="718"/>
    </location>
</feature>
<dbReference type="PROSITE" id="PS52035">
    <property type="entry name" value="PEPTIDASE_M14"/>
    <property type="match status" value="3"/>
</dbReference>
<evidence type="ECO:0000256" key="7">
    <source>
        <dbReference type="ARBA" id="ARBA00023180"/>
    </source>
</evidence>
<accession>A0ABQ7QDC1</accession>
<evidence type="ECO:0000256" key="8">
    <source>
        <dbReference type="PROSITE-ProRule" id="PRU01379"/>
    </source>
</evidence>
<protein>
    <recommendedName>
        <fullName evidence="10">Peptidase M14 domain-containing protein</fullName>
    </recommendedName>
</protein>
<feature type="domain" description="Peptidase M14" evidence="10">
    <location>
        <begin position="32"/>
        <end position="332"/>
    </location>
</feature>
<dbReference type="Pfam" id="PF00246">
    <property type="entry name" value="Peptidase_M14"/>
    <property type="match status" value="3"/>
</dbReference>
<dbReference type="Gene3D" id="2.60.40.1120">
    <property type="entry name" value="Carboxypeptidase-like, regulatory domain"/>
    <property type="match status" value="3"/>
</dbReference>
<feature type="signal peptide" evidence="9">
    <location>
        <begin position="1"/>
        <end position="20"/>
    </location>
</feature>
<evidence type="ECO:0000256" key="4">
    <source>
        <dbReference type="ARBA" id="ARBA00022723"/>
    </source>
</evidence>
<feature type="chain" id="PRO_5046694066" description="Peptidase M14 domain-containing protein" evidence="9">
    <location>
        <begin position="21"/>
        <end position="1278"/>
    </location>
</feature>
<dbReference type="InterPro" id="IPR008969">
    <property type="entry name" value="CarboxyPept-like_regulatory"/>
</dbReference>
<evidence type="ECO:0000313" key="11">
    <source>
        <dbReference type="EMBL" id="KAG7303223.1"/>
    </source>
</evidence>
<dbReference type="CDD" id="cd03868">
    <property type="entry name" value="M14_CPD_I"/>
    <property type="match status" value="1"/>
</dbReference>
<dbReference type="Proteomes" id="UP000823941">
    <property type="component" value="Chromosome 16"/>
</dbReference>
<dbReference type="PROSITE" id="PS00132">
    <property type="entry name" value="CARBOXYPEPT_ZN_1"/>
    <property type="match status" value="2"/>
</dbReference>
<comment type="cofactor">
    <cofactor evidence="1">
        <name>Zn(2+)</name>
        <dbReference type="ChEBI" id="CHEBI:29105"/>
    </cofactor>
</comment>
<evidence type="ECO:0000256" key="3">
    <source>
        <dbReference type="ARBA" id="ARBA00022645"/>
    </source>
</evidence>
<keyword evidence="4" id="KW-0479">Metal-binding</keyword>
<feature type="active site" description="Proton donor/acceptor" evidence="8">
    <location>
        <position position="688"/>
    </location>
</feature>
<feature type="active site" description="Proton donor/acceptor" evidence="8">
    <location>
        <position position="302"/>
    </location>
</feature>
<evidence type="ECO:0000259" key="10">
    <source>
        <dbReference type="PROSITE" id="PS52035"/>
    </source>
</evidence>
<dbReference type="PANTHER" id="PTHR11532">
    <property type="entry name" value="PROTEASE M14 CARBOXYPEPTIDASE"/>
    <property type="match status" value="1"/>
</dbReference>
<evidence type="ECO:0000256" key="2">
    <source>
        <dbReference type="ARBA" id="ARBA00005988"/>
    </source>
</evidence>
<dbReference type="InterPro" id="IPR057246">
    <property type="entry name" value="CARBOXYPEPT_ZN_1"/>
</dbReference>
<keyword evidence="9" id="KW-0732">Signal</keyword>
<comment type="similarity">
    <text evidence="2 8">Belongs to the peptidase M14 family.</text>
</comment>
<dbReference type="SMART" id="SM00631">
    <property type="entry name" value="Zn_pept"/>
    <property type="match status" value="2"/>
</dbReference>
<reference evidence="11 12" key="1">
    <citation type="submission" date="2021-06" db="EMBL/GenBank/DDBJ databases">
        <title>A haploid diamondback moth (Plutella xylostella L.) genome assembly resolves 31 chromosomes and identifies a diamide resistance mutation.</title>
        <authorList>
            <person name="Ward C.M."/>
            <person name="Perry K.D."/>
            <person name="Baker G."/>
            <person name="Powis K."/>
            <person name="Heckel D.G."/>
            <person name="Baxter S.W."/>
        </authorList>
    </citation>
    <scope>NUCLEOTIDE SEQUENCE [LARGE SCALE GENOMIC DNA]</scope>
    <source>
        <strain evidence="11 12">LV</strain>
        <tissue evidence="11">Single pupa</tissue>
    </source>
</reference>
<keyword evidence="6" id="KW-0862">Zinc</keyword>
<gene>
    <name evidence="11" type="ORF">JYU34_011688</name>
</gene>
<dbReference type="CDD" id="cd11308">
    <property type="entry name" value="Peptidase_M14NE-CP-C_like"/>
    <property type="match status" value="2"/>
</dbReference>
<comment type="caution">
    <text evidence="8">Lacks conserved residue(s) required for the propagation of feature annotation.</text>
</comment>
<comment type="caution">
    <text evidence="11">The sequence shown here is derived from an EMBL/GenBank/DDBJ whole genome shotgun (WGS) entry which is preliminary data.</text>
</comment>
<dbReference type="SUPFAM" id="SSF53187">
    <property type="entry name" value="Zn-dependent exopeptidases"/>
    <property type="match status" value="3"/>
</dbReference>
<keyword evidence="3" id="KW-0645">Protease</keyword>
<keyword evidence="5" id="KW-0378">Hydrolase</keyword>
<dbReference type="Pfam" id="PF13620">
    <property type="entry name" value="CarboxypepD_reg"/>
    <property type="match status" value="2"/>
</dbReference>
<dbReference type="PRINTS" id="PR00765">
    <property type="entry name" value="CRBOXYPTASEA"/>
</dbReference>
<dbReference type="Gene3D" id="3.40.630.10">
    <property type="entry name" value="Zn peptidases"/>
    <property type="match status" value="3"/>
</dbReference>
<dbReference type="InterPro" id="IPR050753">
    <property type="entry name" value="Peptidase_M14_domain"/>
</dbReference>
<evidence type="ECO:0000256" key="6">
    <source>
        <dbReference type="ARBA" id="ARBA00022833"/>
    </source>
</evidence>
<evidence type="ECO:0000313" key="12">
    <source>
        <dbReference type="Proteomes" id="UP000823941"/>
    </source>
</evidence>
<dbReference type="PROSITE" id="PS00133">
    <property type="entry name" value="CARBOXYPEPT_ZN_2"/>
    <property type="match status" value="2"/>
</dbReference>